<organism evidence="3 4">
    <name type="scientific">Psilocybe cyanescens</name>
    <dbReference type="NCBI Taxonomy" id="93625"/>
    <lineage>
        <taxon>Eukaryota</taxon>
        <taxon>Fungi</taxon>
        <taxon>Dikarya</taxon>
        <taxon>Basidiomycota</taxon>
        <taxon>Agaricomycotina</taxon>
        <taxon>Agaricomycetes</taxon>
        <taxon>Agaricomycetidae</taxon>
        <taxon>Agaricales</taxon>
        <taxon>Agaricineae</taxon>
        <taxon>Strophariaceae</taxon>
        <taxon>Psilocybe</taxon>
    </lineage>
</organism>
<feature type="region of interest" description="Disordered" evidence="1">
    <location>
        <begin position="1"/>
        <end position="52"/>
    </location>
</feature>
<dbReference type="InterPro" id="IPR001810">
    <property type="entry name" value="F-box_dom"/>
</dbReference>
<reference evidence="3 4" key="1">
    <citation type="journal article" date="2018" name="Evol. Lett.">
        <title>Horizontal gene cluster transfer increased hallucinogenic mushroom diversity.</title>
        <authorList>
            <person name="Reynolds H.T."/>
            <person name="Vijayakumar V."/>
            <person name="Gluck-Thaler E."/>
            <person name="Korotkin H.B."/>
            <person name="Matheny P.B."/>
            <person name="Slot J.C."/>
        </authorList>
    </citation>
    <scope>NUCLEOTIDE SEQUENCE [LARGE SCALE GENOMIC DNA]</scope>
    <source>
        <strain evidence="3 4">2631</strain>
    </source>
</reference>
<dbReference type="OrthoDB" id="2322499at2759"/>
<protein>
    <recommendedName>
        <fullName evidence="2">F-box domain-containing protein</fullName>
    </recommendedName>
</protein>
<feature type="compositionally biased region" description="Polar residues" evidence="1">
    <location>
        <begin position="24"/>
        <end position="34"/>
    </location>
</feature>
<dbReference type="Pfam" id="PF00646">
    <property type="entry name" value="F-box"/>
    <property type="match status" value="1"/>
</dbReference>
<comment type="caution">
    <text evidence="3">The sequence shown here is derived from an EMBL/GenBank/DDBJ whole genome shotgun (WGS) entry which is preliminary data.</text>
</comment>
<dbReference type="EMBL" id="NHYD01002408">
    <property type="protein sequence ID" value="PPQ86965.1"/>
    <property type="molecule type" value="Genomic_DNA"/>
</dbReference>
<keyword evidence="4" id="KW-1185">Reference proteome</keyword>
<dbReference type="InterPro" id="IPR036047">
    <property type="entry name" value="F-box-like_dom_sf"/>
</dbReference>
<dbReference type="PROSITE" id="PS50181">
    <property type="entry name" value="FBOX"/>
    <property type="match status" value="1"/>
</dbReference>
<sequence length="784" mass="90578">MSEDSDHVKVSSSNNHHKKRKVDSTVQYSPNSEQKIPEDEAMSHKTPKTGRKRANRLAALPGMPIDILFEIFGHLHPYDLLKLSRMTKDFRRLLLSRSSMSVWKDSLANVPGLPESFPGMSEVAWINLAFSPQCHICVTSNIRTIEWRFKLRICSKCAMEHLREIAFMPIFAQGALLNAVIPTRRAKRGHVIYLAADFDYVTAEFKAIEDVGARAQYINEKKIHLAKFLEHVERCEQWEKTQVQDRDAELRHLREERLAACSIEKKLVDLGWDEDVTGIAYPDSLARHKLVNRPQRLTERSLYFDHQGPLLLTHAFFNPVWTNIKPGILDFMEEMRRKRLKRKLDALHIERRKISVDALRAFRQSKLTEALLMPGLLDYWQFEPVEEVVNAPADVKVTISSFDNAILQLPELVGKWRKRIDQEMTQIIKAVRGADDEDLYYDENSESYYPKTKKTFPNATLSDDQLSEKLRLASTVFRCQVCRPWYHADAYDDFSGPEVWQPSSLPLFSPHVLGHHCLTSNRSYPHGDWDFYVVPSNKKWSCNNLVLDVSASNCAQEIIKLAGKDPTLATAEDMDGLNLRFLCRLCPKSRSGSKLTDSKEEVQGEQEGPVFPMFDWRAAIRHQYDKHVGKISYTVVRLDELDTEVIIAENDHRLKKEAIWRCIHCYGTSKDDEPPMTINDIERHFAYRLECVYLCHLAFIRSLAILTYCNGNFNFRHRDISSPILDRDYYKDFAAPNIHASSHYNLFIRCLKDGHYILAKSPDHLLNTSLGIDSNSDNDEYRSF</sequence>
<gene>
    <name evidence="3" type="ORF">CVT25_009787</name>
</gene>
<dbReference type="InParanoid" id="A0A409X895"/>
<name>A0A409X895_PSICY</name>
<dbReference type="SMART" id="SM00256">
    <property type="entry name" value="FBOX"/>
    <property type="match status" value="1"/>
</dbReference>
<dbReference type="Proteomes" id="UP000283269">
    <property type="component" value="Unassembled WGS sequence"/>
</dbReference>
<proteinExistence type="predicted"/>
<dbReference type="AlphaFoldDB" id="A0A409X895"/>
<dbReference type="STRING" id="93625.A0A409X895"/>
<evidence type="ECO:0000259" key="2">
    <source>
        <dbReference type="PROSITE" id="PS50181"/>
    </source>
</evidence>
<evidence type="ECO:0000313" key="4">
    <source>
        <dbReference type="Proteomes" id="UP000283269"/>
    </source>
</evidence>
<dbReference type="CDD" id="cd09917">
    <property type="entry name" value="F-box_SF"/>
    <property type="match status" value="1"/>
</dbReference>
<feature type="domain" description="F-box" evidence="2">
    <location>
        <begin position="57"/>
        <end position="106"/>
    </location>
</feature>
<evidence type="ECO:0000313" key="3">
    <source>
        <dbReference type="EMBL" id="PPQ86965.1"/>
    </source>
</evidence>
<accession>A0A409X895</accession>
<evidence type="ECO:0000256" key="1">
    <source>
        <dbReference type="SAM" id="MobiDB-lite"/>
    </source>
</evidence>
<dbReference type="SUPFAM" id="SSF81383">
    <property type="entry name" value="F-box domain"/>
    <property type="match status" value="1"/>
</dbReference>